<accession>A0A418NUU6</accession>
<protein>
    <submittedName>
        <fullName evidence="2">Uncharacterized protein</fullName>
    </submittedName>
</protein>
<feature type="region of interest" description="Disordered" evidence="1">
    <location>
        <begin position="1"/>
        <end position="97"/>
    </location>
</feature>
<evidence type="ECO:0000313" key="3">
    <source>
        <dbReference type="Proteomes" id="UP000286576"/>
    </source>
</evidence>
<comment type="caution">
    <text evidence="2">The sequence shown here is derived from an EMBL/GenBank/DDBJ whole genome shotgun (WGS) entry which is preliminary data.</text>
</comment>
<feature type="compositionally biased region" description="Acidic residues" evidence="1">
    <location>
        <begin position="49"/>
        <end position="61"/>
    </location>
</feature>
<feature type="compositionally biased region" description="Basic and acidic residues" evidence="1">
    <location>
        <begin position="23"/>
        <end position="35"/>
    </location>
</feature>
<organism evidence="2 3">
    <name type="scientific">Aurantiacibacter zhengii</name>
    <dbReference type="NCBI Taxonomy" id="2307003"/>
    <lineage>
        <taxon>Bacteria</taxon>
        <taxon>Pseudomonadati</taxon>
        <taxon>Pseudomonadota</taxon>
        <taxon>Alphaproteobacteria</taxon>
        <taxon>Sphingomonadales</taxon>
        <taxon>Erythrobacteraceae</taxon>
        <taxon>Aurantiacibacter</taxon>
    </lineage>
</organism>
<dbReference type="Proteomes" id="UP000286576">
    <property type="component" value="Unassembled WGS sequence"/>
</dbReference>
<gene>
    <name evidence="2" type="ORF">D2V07_06360</name>
</gene>
<dbReference type="EMBL" id="QXFL01000002">
    <property type="protein sequence ID" value="RIV87932.1"/>
    <property type="molecule type" value="Genomic_DNA"/>
</dbReference>
<evidence type="ECO:0000313" key="2">
    <source>
        <dbReference type="EMBL" id="RIV87932.1"/>
    </source>
</evidence>
<dbReference type="RefSeq" id="WP_119585831.1">
    <property type="nucleotide sequence ID" value="NZ_CAWODQ010000012.1"/>
</dbReference>
<reference evidence="2 3" key="1">
    <citation type="submission" date="2018-08" db="EMBL/GenBank/DDBJ databases">
        <title>Erythrobacter zhengii sp.nov., a bacterium isolated from deep-sea sediment.</title>
        <authorList>
            <person name="Fang C."/>
            <person name="Wu Y.-H."/>
            <person name="Sun C."/>
            <person name="Wang H."/>
            <person name="Cheng H."/>
            <person name="Meng F.-X."/>
            <person name="Wang C.-S."/>
            <person name="Xu X.-W."/>
        </authorList>
    </citation>
    <scope>NUCLEOTIDE SEQUENCE [LARGE SCALE GENOMIC DNA]</scope>
    <source>
        <strain evidence="2 3">V18</strain>
    </source>
</reference>
<name>A0A418NUU6_9SPHN</name>
<dbReference type="AlphaFoldDB" id="A0A418NUU6"/>
<proteinExistence type="predicted"/>
<feature type="compositionally biased region" description="Polar residues" evidence="1">
    <location>
        <begin position="1"/>
        <end position="21"/>
    </location>
</feature>
<evidence type="ECO:0000256" key="1">
    <source>
        <dbReference type="SAM" id="MobiDB-lite"/>
    </source>
</evidence>
<keyword evidence="3" id="KW-1185">Reference proteome</keyword>
<dbReference type="OrthoDB" id="9864419at2"/>
<sequence>MQTDEANVSQSPTAPQQQPESPQIKEGESPVDPDRTGPQPGDSDHPGDAPDEIDPTPDSDDQPGANPDEIEPLPDDRQEPGSSPDEIPADLTMLPPD</sequence>